<proteinExistence type="predicted"/>
<gene>
    <name evidence="1" type="ORF">ACN38_g12352</name>
</gene>
<dbReference type="EMBL" id="LHQQ01000378">
    <property type="protein sequence ID" value="KOS36876.1"/>
    <property type="molecule type" value="Genomic_DNA"/>
</dbReference>
<dbReference type="Proteomes" id="UP000037696">
    <property type="component" value="Unassembled WGS sequence"/>
</dbReference>
<protein>
    <submittedName>
        <fullName evidence="1">Uncharacterized protein</fullName>
    </submittedName>
</protein>
<evidence type="ECO:0000313" key="2">
    <source>
        <dbReference type="Proteomes" id="UP000037696"/>
    </source>
</evidence>
<name>A0A0M8NPR5_9EURO</name>
<dbReference type="AlphaFoldDB" id="A0A0M8NPR5"/>
<organism evidence="1 2">
    <name type="scientific">Penicillium nordicum</name>
    <dbReference type="NCBI Taxonomy" id="229535"/>
    <lineage>
        <taxon>Eukaryota</taxon>
        <taxon>Fungi</taxon>
        <taxon>Dikarya</taxon>
        <taxon>Ascomycota</taxon>
        <taxon>Pezizomycotina</taxon>
        <taxon>Eurotiomycetes</taxon>
        <taxon>Eurotiomycetidae</taxon>
        <taxon>Eurotiales</taxon>
        <taxon>Aspergillaceae</taxon>
        <taxon>Penicillium</taxon>
    </lineage>
</organism>
<comment type="caution">
    <text evidence="1">The sequence shown here is derived from an EMBL/GenBank/DDBJ whole genome shotgun (WGS) entry which is preliminary data.</text>
</comment>
<reference evidence="1 2" key="1">
    <citation type="submission" date="2015-08" db="EMBL/GenBank/DDBJ databases">
        <title>Genome sequencing of Penicillium nordicum.</title>
        <authorList>
            <person name="Nguyen H.D."/>
            <person name="Seifert K.A."/>
        </authorList>
    </citation>
    <scope>NUCLEOTIDE SEQUENCE [LARGE SCALE GENOMIC DNA]</scope>
    <source>
        <strain evidence="1 2">DAOMC 185683</strain>
    </source>
</reference>
<sequence>MAPTEVQDVRHCVTILSFDSAVIDRLSSFLSRVSRLWEKFAHDTTPQHLLSRLIDFFSSFLLTPYSRAKRPTPGDLVLGAWHGYLIFSLNSYTLLL</sequence>
<evidence type="ECO:0000313" key="1">
    <source>
        <dbReference type="EMBL" id="KOS36876.1"/>
    </source>
</evidence>
<keyword evidence="2" id="KW-1185">Reference proteome</keyword>
<accession>A0A0M8NPR5</accession>